<feature type="transmembrane region" description="Helical" evidence="7">
    <location>
        <begin position="589"/>
        <end position="605"/>
    </location>
</feature>
<keyword evidence="6 7" id="KW-0472">Membrane</keyword>
<proteinExistence type="inferred from homology"/>
<dbReference type="PANTHER" id="PTHR11660:SF57">
    <property type="entry name" value="SOLUTE CARRIER FAMILY 40 MEMBER"/>
    <property type="match status" value="1"/>
</dbReference>
<dbReference type="EMBL" id="JAUCMV010000004">
    <property type="protein sequence ID" value="KAK0400555.1"/>
    <property type="molecule type" value="Genomic_DNA"/>
</dbReference>
<dbReference type="GO" id="GO:0005381">
    <property type="term" value="F:iron ion transmembrane transporter activity"/>
    <property type="evidence" value="ECO:0007669"/>
    <property type="project" value="InterPro"/>
</dbReference>
<evidence type="ECO:0000256" key="7">
    <source>
        <dbReference type="SAM" id="Phobius"/>
    </source>
</evidence>
<comment type="subcellular location">
    <subcellularLocation>
        <location evidence="1">Membrane</location>
        <topology evidence="1">Multi-pass membrane protein</topology>
    </subcellularLocation>
</comment>
<keyword evidence="3" id="KW-0813">Transport</keyword>
<reference evidence="8" key="1">
    <citation type="submission" date="2023-06" db="EMBL/GenBank/DDBJ databases">
        <title>Genomic analysis of the entomopathogenic nematode Steinernema hermaphroditum.</title>
        <authorList>
            <person name="Schwarz E.M."/>
            <person name="Heppert J.K."/>
            <person name="Baniya A."/>
            <person name="Schwartz H.T."/>
            <person name="Tan C.-H."/>
            <person name="Antoshechkin I."/>
            <person name="Sternberg P.W."/>
            <person name="Goodrich-Blair H."/>
            <person name="Dillman A.R."/>
        </authorList>
    </citation>
    <scope>NUCLEOTIDE SEQUENCE</scope>
    <source>
        <strain evidence="8">PS9179</strain>
        <tissue evidence="8">Whole animal</tissue>
    </source>
</reference>
<sequence>MTEILKSVPAVVLRMEASSGTFLCWAMEKHELMRVNLVENTDIQPGAWITVKINERGEVVSYSEAVLELYETKLFEGRAITIKCSARTAPTEYAVEHKKRGCAFNPKIGWAICSLETRDTLRKLRDTPIAALYCCVLEKDFFLRVHDSYRTVWMVFEVSTEINATDADLKARMPWQKEEVNMPVEPSTESTSILMAPYVVVDAMREEERRESPSENRHYFGRCVKLAPPEQHSANLIDLCDEPPKQESANLINLYDEPPKQESANLINLYDEPPKKESANLIQLYDEPCKQESANLIDFSDPPSQDDSYAPCDGEAAVHTWDVEESAVPASSHSSYNEVSSSQSLSSSEEWDFGSSSQVAVPPPLFWDKSSSSSECNDYDTASACSKNRRSAEGVMDDRTLLGAVRNIWANPELRRVNSDAYDELADILDKYCRTTSFPSLYLAYSISTVGDRLWTFAIIFVLEYLGGIRLVGINQFVESVSSMLLSTYVGNWLDRHNRKRGALTVLAVNNLSVAISAGLLAVCLTLHSMSVVYGCFLTLSIIFCALSKCASDGEKLAFTKDWIVVMAKREEGHTLSTRNATMTTIDQLSSVIAPLVTGYIMLLMDHRSACLLFVVWNLISWLAEAYLLKRVYCNVKELAVRERLLEDPTKSETPRKSTKGACNMLKAYGRQSVFPAAFGLALLYMTVLGFDGLAVGYGKSQGLTEDCLGIFRAAGSIFGLAGAFSYPFLERNIGLKKTGFLGLVCQQVFLYLCVVSVFLAGSPFSPMEYFNSLTFQSWWSTFQSAFTVTSPQATVATINSTIDAVTEAPYVGIDWSNMTVAGHPILSVFVFLCGITFARFGLWMADLSITQIMQEAIPESERGTVFGVQTAMCQLFSVLKDITVIILPDPKTFGLLILISIGFVFSGFLSYCFYLIKGRKAHDKVVEASAVELEPLKKEVEDV</sequence>
<feature type="transmembrane region" description="Helical" evidence="7">
    <location>
        <begin position="826"/>
        <end position="846"/>
    </location>
</feature>
<keyword evidence="9" id="KW-1185">Reference proteome</keyword>
<feature type="transmembrane region" description="Helical" evidence="7">
    <location>
        <begin position="503"/>
        <end position="523"/>
    </location>
</feature>
<dbReference type="SUPFAM" id="SSF103473">
    <property type="entry name" value="MFS general substrate transporter"/>
    <property type="match status" value="1"/>
</dbReference>
<comment type="similarity">
    <text evidence="2">Belongs to the ferroportin (FP) (TC 2.A.100) family. SLC40A subfamily.</text>
</comment>
<feature type="transmembrane region" description="Helical" evidence="7">
    <location>
        <begin position="454"/>
        <end position="474"/>
    </location>
</feature>
<dbReference type="PANTHER" id="PTHR11660">
    <property type="entry name" value="SOLUTE CARRIER FAMILY 40 MEMBER"/>
    <property type="match status" value="1"/>
</dbReference>
<feature type="transmembrane region" description="Helical" evidence="7">
    <location>
        <begin position="742"/>
        <end position="762"/>
    </location>
</feature>
<dbReference type="Pfam" id="PF06963">
    <property type="entry name" value="FPN1"/>
    <property type="match status" value="1"/>
</dbReference>
<comment type="caution">
    <text evidence="8">The sequence shown here is derived from an EMBL/GenBank/DDBJ whole genome shotgun (WGS) entry which is preliminary data.</text>
</comment>
<feature type="transmembrane region" description="Helical" evidence="7">
    <location>
        <begin position="611"/>
        <end position="629"/>
    </location>
</feature>
<keyword evidence="4 7" id="KW-0812">Transmembrane</keyword>
<evidence type="ECO:0000256" key="4">
    <source>
        <dbReference type="ARBA" id="ARBA00022692"/>
    </source>
</evidence>
<evidence type="ECO:0000256" key="1">
    <source>
        <dbReference type="ARBA" id="ARBA00004141"/>
    </source>
</evidence>
<gene>
    <name evidence="8" type="ORF">QR680_015313</name>
</gene>
<keyword evidence="5 7" id="KW-1133">Transmembrane helix</keyword>
<feature type="transmembrane region" description="Helical" evidence="7">
    <location>
        <begin position="894"/>
        <end position="917"/>
    </location>
</feature>
<feature type="transmembrane region" description="Helical" evidence="7">
    <location>
        <begin position="710"/>
        <end position="730"/>
    </location>
</feature>
<feature type="transmembrane region" description="Helical" evidence="7">
    <location>
        <begin position="674"/>
        <end position="698"/>
    </location>
</feature>
<feature type="transmembrane region" description="Helical" evidence="7">
    <location>
        <begin position="867"/>
        <end position="888"/>
    </location>
</feature>
<evidence type="ECO:0000256" key="3">
    <source>
        <dbReference type="ARBA" id="ARBA00022448"/>
    </source>
</evidence>
<protein>
    <recommendedName>
        <fullName evidence="10">Solute carrier family 40 protein</fullName>
    </recommendedName>
</protein>
<dbReference type="GO" id="GO:0016020">
    <property type="term" value="C:membrane"/>
    <property type="evidence" value="ECO:0007669"/>
    <property type="project" value="UniProtKB-SubCell"/>
</dbReference>
<evidence type="ECO:0000313" key="8">
    <source>
        <dbReference type="EMBL" id="KAK0400555.1"/>
    </source>
</evidence>
<dbReference type="Gene3D" id="1.20.1250.20">
    <property type="entry name" value="MFS general substrate transporter like domains"/>
    <property type="match status" value="1"/>
</dbReference>
<evidence type="ECO:0000256" key="5">
    <source>
        <dbReference type="ARBA" id="ARBA00022989"/>
    </source>
</evidence>
<dbReference type="InterPro" id="IPR009716">
    <property type="entry name" value="Ferroportin-1"/>
</dbReference>
<dbReference type="Proteomes" id="UP001175271">
    <property type="component" value="Unassembled WGS sequence"/>
</dbReference>
<evidence type="ECO:0000313" key="9">
    <source>
        <dbReference type="Proteomes" id="UP001175271"/>
    </source>
</evidence>
<evidence type="ECO:0000256" key="6">
    <source>
        <dbReference type="ARBA" id="ARBA00023136"/>
    </source>
</evidence>
<dbReference type="AlphaFoldDB" id="A0AA39H796"/>
<evidence type="ECO:0000256" key="2">
    <source>
        <dbReference type="ARBA" id="ARBA00006279"/>
    </source>
</evidence>
<evidence type="ECO:0008006" key="10">
    <source>
        <dbReference type="Google" id="ProtNLM"/>
    </source>
</evidence>
<name>A0AA39H796_9BILA</name>
<accession>A0AA39H796</accession>
<feature type="transmembrane region" description="Helical" evidence="7">
    <location>
        <begin position="529"/>
        <end position="547"/>
    </location>
</feature>
<dbReference type="InterPro" id="IPR036259">
    <property type="entry name" value="MFS_trans_sf"/>
</dbReference>
<organism evidence="8 9">
    <name type="scientific">Steinernema hermaphroditum</name>
    <dbReference type="NCBI Taxonomy" id="289476"/>
    <lineage>
        <taxon>Eukaryota</taxon>
        <taxon>Metazoa</taxon>
        <taxon>Ecdysozoa</taxon>
        <taxon>Nematoda</taxon>
        <taxon>Chromadorea</taxon>
        <taxon>Rhabditida</taxon>
        <taxon>Tylenchina</taxon>
        <taxon>Panagrolaimomorpha</taxon>
        <taxon>Strongyloidoidea</taxon>
        <taxon>Steinernematidae</taxon>
        <taxon>Steinernema</taxon>
    </lineage>
</organism>